<evidence type="ECO:0000313" key="12">
    <source>
        <dbReference type="EMBL" id="KAK2182428.1"/>
    </source>
</evidence>
<dbReference type="InterPro" id="IPR001193">
    <property type="entry name" value="MBTPS2"/>
</dbReference>
<organism evidence="12 13">
    <name type="scientific">Ridgeia piscesae</name>
    <name type="common">Tubeworm</name>
    <dbReference type="NCBI Taxonomy" id="27915"/>
    <lineage>
        <taxon>Eukaryota</taxon>
        <taxon>Metazoa</taxon>
        <taxon>Spiralia</taxon>
        <taxon>Lophotrochozoa</taxon>
        <taxon>Annelida</taxon>
        <taxon>Polychaeta</taxon>
        <taxon>Sedentaria</taxon>
        <taxon>Canalipalpata</taxon>
        <taxon>Sabellida</taxon>
        <taxon>Siboglinidae</taxon>
        <taxon>Ridgeia</taxon>
    </lineage>
</organism>
<sequence>MFHPTSIAWFLGTWASLYLLDAFLKTNSTVSRRYLHFLHYSGLSVSIGQIRWYTTYFNRLLLRVGQWKPCWLQTWFTWGVYFGILAMFGAVGVLGMTLVNAVKQKPTEKQVLTPVMPGVNLPMNQISYYLLTLLVCGILHELGHAIAAVREQVRVCGFGLFVFAIYPGAYVNLYTEHLQAVSPMRQLRVYCAGVWHNFVVVLIAIAALVSLPWLLSLFYHTGNAVVITSVMEGSSVSGPRGLYVGDEVRSMSGCRVSSVTDWLICINGAMAARTSSGYCMPLPLLDKHNIALDVYTDASGTPQCCRNSSATHLCFLYHTRQASGAQRISHFSSVQKYACLPARTTTDRQPCHVQKDCFNPTVPHVCVVPSVDNSTKLLRVERRGNQALLFLGYPLDLHYAVTLSDYVPSYSFVPVHMPYIIETFCKYVISLSGALALLNVVPCYALDGQFILLALIELSLTSIVPNAEHRGSIYMLIMMFGTILLSANIVVAMWSLFVH</sequence>
<comment type="subcellular location">
    <subcellularLocation>
        <location evidence="2">Endomembrane system</location>
        <topology evidence="2">Multi-pass membrane protein</topology>
    </subcellularLocation>
</comment>
<feature type="transmembrane region" description="Helical" evidence="10">
    <location>
        <begin position="6"/>
        <end position="24"/>
    </location>
</feature>
<feature type="transmembrane region" description="Helical" evidence="10">
    <location>
        <begin position="473"/>
        <end position="497"/>
    </location>
</feature>
<feature type="transmembrane region" description="Helical" evidence="10">
    <location>
        <begin position="126"/>
        <end position="143"/>
    </location>
</feature>
<dbReference type="EC" id="3.4.24.85" evidence="3"/>
<evidence type="ECO:0000256" key="6">
    <source>
        <dbReference type="ARBA" id="ARBA00022989"/>
    </source>
</evidence>
<feature type="transmembrane region" description="Helical" evidence="10">
    <location>
        <begin position="155"/>
        <end position="174"/>
    </location>
</feature>
<evidence type="ECO:0000256" key="10">
    <source>
        <dbReference type="SAM" id="Phobius"/>
    </source>
</evidence>
<dbReference type="Pfam" id="PF02163">
    <property type="entry name" value="Peptidase_M50"/>
    <property type="match status" value="1"/>
</dbReference>
<dbReference type="GO" id="GO:0016020">
    <property type="term" value="C:membrane"/>
    <property type="evidence" value="ECO:0007669"/>
    <property type="project" value="InterPro"/>
</dbReference>
<keyword evidence="13" id="KW-1185">Reference proteome</keyword>
<comment type="function">
    <text evidence="9">Zinc metalloprotease that mediates intramembrane proteolysis of proteins such as ATF6, ATF6B, SREBF1/SREBP1 and SREBF2/SREBP2. Catalyzes the second step in the proteolytic activation of the sterol regulatory element-binding proteins (SREBPs) SREBF1/SREBP1 and SREBF2/SREBP2: cleaves SREBPs within the first transmembrane segment, thereby releasing the N-terminal segment with a portion of the transmembrane segment attached. Mature N-terminal SREBP fragments shuttle to the nucleus and activate gene transcription. Also mediates the second step in the proteolytic activation of the cyclic AMP-dependent transcription factor ATF-6 (ATF6 and ATF6B). Involved in intramembrane proteolysis during bone formation. In astrocytes and osteoblasts, upon DNA damage and ER stress, mediates the second step of the regulated intramembrane proteolytic activation of the transcription factor CREB3L1, leading to the inhibition of cell-cycle progression.</text>
</comment>
<keyword evidence="5 10" id="KW-0812">Transmembrane</keyword>
<dbReference type="GO" id="GO:1905897">
    <property type="term" value="P:regulation of response to endoplasmic reticulum stress"/>
    <property type="evidence" value="ECO:0007669"/>
    <property type="project" value="TreeGrafter"/>
</dbReference>
<dbReference type="InterPro" id="IPR008915">
    <property type="entry name" value="Peptidase_M50"/>
</dbReference>
<evidence type="ECO:0000256" key="4">
    <source>
        <dbReference type="ARBA" id="ARBA00014400"/>
    </source>
</evidence>
<keyword evidence="6 10" id="KW-1133">Transmembrane helix</keyword>
<evidence type="ECO:0000313" key="13">
    <source>
        <dbReference type="Proteomes" id="UP001209878"/>
    </source>
</evidence>
<proteinExistence type="predicted"/>
<evidence type="ECO:0000256" key="1">
    <source>
        <dbReference type="ARBA" id="ARBA00001350"/>
    </source>
</evidence>
<dbReference type="GO" id="GO:0012505">
    <property type="term" value="C:endomembrane system"/>
    <property type="evidence" value="ECO:0007669"/>
    <property type="project" value="UniProtKB-SubCell"/>
</dbReference>
<accession>A0AAD9L4S3</accession>
<dbReference type="Proteomes" id="UP001209878">
    <property type="component" value="Unassembled WGS sequence"/>
</dbReference>
<dbReference type="GO" id="GO:0004222">
    <property type="term" value="F:metalloendopeptidase activity"/>
    <property type="evidence" value="ECO:0007669"/>
    <property type="project" value="InterPro"/>
</dbReference>
<comment type="catalytic activity">
    <reaction evidence="1">
        <text>Cleaves several transcription factors that are type-2 transmembrane proteins within membrane-spanning domains. Known substrates include sterol regulatory element-binding protein (SREBP) -1, SREBP-2 and forms of the transcriptional activator ATF6. SREBP-2 is cleaved at the site 477-DRSRILL-|-CVLTFLCLSFNPLTSLLQWGGA-505. The residues Asn-Pro, 11 residues distal to the site of cleavage in the membrane-spanning domain, are important for cleavage by S2P endopeptidase. Replacement of either of these residues does not prevent cleavage, but there is no cleavage if both of these residues are replaced.</text>
        <dbReference type="EC" id="3.4.24.85"/>
    </reaction>
</comment>
<feature type="transmembrane region" description="Helical" evidence="10">
    <location>
        <begin position="75"/>
        <end position="99"/>
    </location>
</feature>
<dbReference type="EMBL" id="JAODUO010000354">
    <property type="protein sequence ID" value="KAK2182428.1"/>
    <property type="molecule type" value="Genomic_DNA"/>
</dbReference>
<dbReference type="GO" id="GO:0005737">
    <property type="term" value="C:cytoplasm"/>
    <property type="evidence" value="ECO:0007669"/>
    <property type="project" value="TreeGrafter"/>
</dbReference>
<evidence type="ECO:0000256" key="3">
    <source>
        <dbReference type="ARBA" id="ARBA00012347"/>
    </source>
</evidence>
<evidence type="ECO:0000256" key="2">
    <source>
        <dbReference type="ARBA" id="ARBA00004127"/>
    </source>
</evidence>
<evidence type="ECO:0000259" key="11">
    <source>
        <dbReference type="Pfam" id="PF02163"/>
    </source>
</evidence>
<dbReference type="PANTHER" id="PTHR13325">
    <property type="entry name" value="PROTEASE M50 MEMBRANE-BOUND TRANSCRIPTION FACTOR SITE 2 PROTEASE"/>
    <property type="match status" value="1"/>
</dbReference>
<evidence type="ECO:0000256" key="7">
    <source>
        <dbReference type="ARBA" id="ARBA00023136"/>
    </source>
</evidence>
<feature type="domain" description="Peptidase M50" evidence="11">
    <location>
        <begin position="128"/>
        <end position="477"/>
    </location>
</feature>
<name>A0AAD9L4S3_RIDPI</name>
<evidence type="ECO:0000256" key="9">
    <source>
        <dbReference type="ARBA" id="ARBA00045828"/>
    </source>
</evidence>
<comment type="caution">
    <text evidence="12">The sequence shown here is derived from an EMBL/GenBank/DDBJ whole genome shotgun (WGS) entry which is preliminary data.</text>
</comment>
<dbReference type="PRINTS" id="PR01000">
    <property type="entry name" value="SREBPS2PTASE"/>
</dbReference>
<reference evidence="12" key="1">
    <citation type="journal article" date="2023" name="Mol. Biol. Evol.">
        <title>Third-Generation Sequencing Reveals the Adaptive Role of the Epigenome in Three Deep-Sea Polychaetes.</title>
        <authorList>
            <person name="Perez M."/>
            <person name="Aroh O."/>
            <person name="Sun Y."/>
            <person name="Lan Y."/>
            <person name="Juniper S.K."/>
            <person name="Young C.R."/>
            <person name="Angers B."/>
            <person name="Qian P.Y."/>
        </authorList>
    </citation>
    <scope>NUCLEOTIDE SEQUENCE</scope>
    <source>
        <strain evidence="12">R07B-5</strain>
    </source>
</reference>
<dbReference type="PANTHER" id="PTHR13325:SF3">
    <property type="entry name" value="MEMBRANE-BOUND TRANSCRIPTION FACTOR SITE-2 PROTEASE"/>
    <property type="match status" value="1"/>
</dbReference>
<protein>
    <recommendedName>
        <fullName evidence="4">Membrane-bound transcription factor site-2 protease</fullName>
        <ecNumber evidence="3">3.4.24.85</ecNumber>
    </recommendedName>
    <alternativeName>
        <fullName evidence="8">Endopeptidase S2P</fullName>
    </alternativeName>
</protein>
<dbReference type="CDD" id="cd06775">
    <property type="entry name" value="cpPDZ_MBTPS2-like"/>
    <property type="match status" value="1"/>
</dbReference>
<gene>
    <name evidence="12" type="ORF">NP493_354g02025</name>
</gene>
<dbReference type="GO" id="GO:0031293">
    <property type="term" value="P:membrane protein intracellular domain proteolysis"/>
    <property type="evidence" value="ECO:0007669"/>
    <property type="project" value="TreeGrafter"/>
</dbReference>
<evidence type="ECO:0000256" key="5">
    <source>
        <dbReference type="ARBA" id="ARBA00022692"/>
    </source>
</evidence>
<evidence type="ECO:0000256" key="8">
    <source>
        <dbReference type="ARBA" id="ARBA00032658"/>
    </source>
</evidence>
<feature type="transmembrane region" description="Helical" evidence="10">
    <location>
        <begin position="194"/>
        <end position="215"/>
    </location>
</feature>
<dbReference type="AlphaFoldDB" id="A0AAD9L4S3"/>
<keyword evidence="7 10" id="KW-0472">Membrane</keyword>